<name>A0ACC1HTB6_9FUNG</name>
<dbReference type="Proteomes" id="UP001145114">
    <property type="component" value="Unassembled WGS sequence"/>
</dbReference>
<sequence>MPTSTQRPRVTLWLRDETKPMEHRACLSPAVCRELISSGNFDIKVERSNVRIFSDEEYSNTGCELVETGSWRSAPLDNIIVGLKELPEHETTPLPHTHIMFAHCYKGQDGWRDVLSRFARGNGTLYDLEFLENEQGKRVAAFGFYAGFAGAAVGISAWWHQSLSTVDTEFPPIHHYPNEMALISELKQKIAAVGRQPRILVIGALGRCGSGAISLAEKAGISPENIIRWDINETKKGGPFPEILDADIFINCIYLTTKIPPFVTQKGINGKRNLSVIVDVSCDPNNPNNPIPIYHASTTFDKPLITIETSNPNSKPLQVCAIDHLPSMLPREASDQFARDLLPTLLKLPQRDQAGEWIRAKDLYNRKVASLSE</sequence>
<evidence type="ECO:0000313" key="2">
    <source>
        <dbReference type="Proteomes" id="UP001145114"/>
    </source>
</evidence>
<organism evidence="1 2">
    <name type="scientific">Spiromyces aspiralis</name>
    <dbReference type="NCBI Taxonomy" id="68401"/>
    <lineage>
        <taxon>Eukaryota</taxon>
        <taxon>Fungi</taxon>
        <taxon>Fungi incertae sedis</taxon>
        <taxon>Zoopagomycota</taxon>
        <taxon>Kickxellomycotina</taxon>
        <taxon>Kickxellomycetes</taxon>
        <taxon>Kickxellales</taxon>
        <taxon>Kickxellaceae</taxon>
        <taxon>Spiromyces</taxon>
    </lineage>
</organism>
<evidence type="ECO:0000313" key="1">
    <source>
        <dbReference type="EMBL" id="KAJ1679487.1"/>
    </source>
</evidence>
<dbReference type="EMBL" id="JAMZIH010000352">
    <property type="protein sequence ID" value="KAJ1679487.1"/>
    <property type="molecule type" value="Genomic_DNA"/>
</dbReference>
<reference evidence="1" key="1">
    <citation type="submission" date="2022-06" db="EMBL/GenBank/DDBJ databases">
        <title>Phylogenomic reconstructions and comparative analyses of Kickxellomycotina fungi.</title>
        <authorList>
            <person name="Reynolds N.K."/>
            <person name="Stajich J.E."/>
            <person name="Barry K."/>
            <person name="Grigoriev I.V."/>
            <person name="Crous P."/>
            <person name="Smith M.E."/>
        </authorList>
    </citation>
    <scope>NUCLEOTIDE SEQUENCE</scope>
    <source>
        <strain evidence="1">RSA 2271</strain>
    </source>
</reference>
<proteinExistence type="predicted"/>
<keyword evidence="2" id="KW-1185">Reference proteome</keyword>
<gene>
    <name evidence="1" type="primary">LYS1</name>
    <name evidence="1" type="ORF">EV182_001950</name>
</gene>
<accession>A0ACC1HTB6</accession>
<protein>
    <submittedName>
        <fullName evidence="1">Saccharopine dehydrogenase</fullName>
    </submittedName>
</protein>
<comment type="caution">
    <text evidence="1">The sequence shown here is derived from an EMBL/GenBank/DDBJ whole genome shotgun (WGS) entry which is preliminary data.</text>
</comment>